<feature type="chain" id="PRO_5015114849" description="Lipocalin/cytosolic fatty-acid binding domain-containing protein" evidence="1">
    <location>
        <begin position="19"/>
        <end position="165"/>
    </location>
</feature>
<dbReference type="EMBL" id="KV460206">
    <property type="protein sequence ID" value="PQM43836.1"/>
    <property type="molecule type" value="Genomic_DNA"/>
</dbReference>
<accession>A0A2P6FGR4</accession>
<keyword evidence="1" id="KW-0732">Signal</keyword>
<evidence type="ECO:0000313" key="3">
    <source>
        <dbReference type="Proteomes" id="UP000091956"/>
    </source>
</evidence>
<reference evidence="2 3" key="1">
    <citation type="submission" date="2016-03" db="EMBL/GenBank/DDBJ databases">
        <title>Comparative genomics of Pseudogymnoascus destructans, the fungus causing white-nose syndrome of bats.</title>
        <authorList>
            <person name="Palmer J.M."/>
            <person name="Drees K.P."/>
            <person name="Foster J.T."/>
            <person name="Lindner D.L."/>
        </authorList>
    </citation>
    <scope>NUCLEOTIDE SEQUENCE [LARGE SCALE GENOMIC DNA]</scope>
    <source>
        <strain evidence="2 3">UAMH 10579</strain>
    </source>
</reference>
<evidence type="ECO:0008006" key="4">
    <source>
        <dbReference type="Google" id="ProtNLM"/>
    </source>
</evidence>
<proteinExistence type="predicted"/>
<evidence type="ECO:0000256" key="1">
    <source>
        <dbReference type="SAM" id="SignalP"/>
    </source>
</evidence>
<feature type="signal peptide" evidence="1">
    <location>
        <begin position="1"/>
        <end position="18"/>
    </location>
</feature>
<gene>
    <name evidence="2" type="ORF">VE01_10732</name>
</gene>
<dbReference type="GeneID" id="84234284"/>
<reference evidence="3" key="2">
    <citation type="journal article" date="2018" name="Nat. Commun.">
        <title>Extreme sensitivity to ultraviolet light in the fungal pathogen causing white-nose syndrome of bats.</title>
        <authorList>
            <person name="Palmer J.M."/>
            <person name="Drees K.P."/>
            <person name="Foster J.T."/>
            <person name="Lindner D.L."/>
        </authorList>
    </citation>
    <scope>NUCLEOTIDE SEQUENCE [LARGE SCALE GENOMIC DNA]</scope>
    <source>
        <strain evidence="3">UAMH 10579</strain>
    </source>
</reference>
<sequence length="165" mass="19074">MKCSTFIALFSFSFAVIADFDMYHGKWMVLGEFEVDRDIWQIFQTDPNCDQAWNTPVTDDSYDVSGNKLGVRCVGSGCDGSNDPWDIDLVEMHYSNNPLYHWTIYKNRDSYAMIGLDGRVYGNCDPFPSVSYYCPQFASWIRGDRKFRCYTQFTAAQINEGRNNH</sequence>
<name>A0A2P6FGR4_9PEZI</name>
<evidence type="ECO:0000313" key="2">
    <source>
        <dbReference type="EMBL" id="PQM43836.1"/>
    </source>
</evidence>
<dbReference type="Proteomes" id="UP000091956">
    <property type="component" value="Unassembled WGS sequence"/>
</dbReference>
<dbReference type="AlphaFoldDB" id="A0A2P6FGR4"/>
<dbReference type="RefSeq" id="XP_059320167.1">
    <property type="nucleotide sequence ID" value="XM_059464184.1"/>
</dbReference>
<protein>
    <recommendedName>
        <fullName evidence="4">Lipocalin/cytosolic fatty-acid binding domain-containing protein</fullName>
    </recommendedName>
</protein>
<organism evidence="2 3">
    <name type="scientific">Pseudogymnoascus verrucosus</name>
    <dbReference type="NCBI Taxonomy" id="342668"/>
    <lineage>
        <taxon>Eukaryota</taxon>
        <taxon>Fungi</taxon>
        <taxon>Dikarya</taxon>
        <taxon>Ascomycota</taxon>
        <taxon>Pezizomycotina</taxon>
        <taxon>Leotiomycetes</taxon>
        <taxon>Thelebolales</taxon>
        <taxon>Thelebolaceae</taxon>
        <taxon>Pseudogymnoascus</taxon>
    </lineage>
</organism>
<keyword evidence="3" id="KW-1185">Reference proteome</keyword>